<keyword evidence="1" id="KW-0732">Signal</keyword>
<feature type="chain" id="PRO_5041719684" evidence="1">
    <location>
        <begin position="22"/>
        <end position="57"/>
    </location>
</feature>
<dbReference type="EMBL" id="FOTB01000005">
    <property type="protein sequence ID" value="SFK89819.1"/>
    <property type="molecule type" value="Genomic_DNA"/>
</dbReference>
<evidence type="ECO:0000256" key="1">
    <source>
        <dbReference type="SAM" id="SignalP"/>
    </source>
</evidence>
<organism evidence="2 3">
    <name type="scientific">Salinicoccus halodurans</name>
    <dbReference type="NCBI Taxonomy" id="407035"/>
    <lineage>
        <taxon>Bacteria</taxon>
        <taxon>Bacillati</taxon>
        <taxon>Bacillota</taxon>
        <taxon>Bacilli</taxon>
        <taxon>Bacillales</taxon>
        <taxon>Staphylococcaceae</taxon>
        <taxon>Salinicoccus</taxon>
    </lineage>
</organism>
<dbReference type="Proteomes" id="UP000183090">
    <property type="component" value="Unassembled WGS sequence"/>
</dbReference>
<accession>A0AA94HHF1</accession>
<proteinExistence type="predicted"/>
<dbReference type="AlphaFoldDB" id="A0AA94HHF1"/>
<evidence type="ECO:0000313" key="2">
    <source>
        <dbReference type="EMBL" id="SFK89819.1"/>
    </source>
</evidence>
<reference evidence="2 3" key="1">
    <citation type="submission" date="2016-10" db="EMBL/GenBank/DDBJ databases">
        <authorList>
            <person name="Varghese N."/>
            <person name="Submissions S."/>
        </authorList>
    </citation>
    <scope>NUCLEOTIDE SEQUENCE [LARGE SCALE GENOMIC DNA]</scope>
    <source>
        <strain evidence="2 3">CGMCC 1.6501</strain>
    </source>
</reference>
<feature type="signal peptide" evidence="1">
    <location>
        <begin position="1"/>
        <end position="21"/>
    </location>
</feature>
<evidence type="ECO:0000313" key="3">
    <source>
        <dbReference type="Proteomes" id="UP000183090"/>
    </source>
</evidence>
<name>A0AA94HHF1_9STAP</name>
<comment type="caution">
    <text evidence="2">The sequence shown here is derived from an EMBL/GenBank/DDBJ whole genome shotgun (WGS) entry which is preliminary data.</text>
</comment>
<protein>
    <submittedName>
        <fullName evidence="2">Uncharacterized protein</fullName>
    </submittedName>
</protein>
<dbReference type="RefSeq" id="WP_200795349.1">
    <property type="nucleotide sequence ID" value="NZ_CP011366.1"/>
</dbReference>
<gene>
    <name evidence="2" type="ORF">SAMN05216235_2384</name>
</gene>
<sequence length="57" mass="6046">MKKLIGVFILGLMLIASVSFSNPETVEASIVQPDSAEFGVAGGAYMSDGRPRPIDVY</sequence>